<dbReference type="InterPro" id="IPR043917">
    <property type="entry name" value="DUF5753"/>
</dbReference>
<proteinExistence type="predicted"/>
<organism evidence="2 3">
    <name type="scientific">Actinomadura madurae</name>
    <dbReference type="NCBI Taxonomy" id="1993"/>
    <lineage>
        <taxon>Bacteria</taxon>
        <taxon>Bacillati</taxon>
        <taxon>Actinomycetota</taxon>
        <taxon>Actinomycetes</taxon>
        <taxon>Streptosporangiales</taxon>
        <taxon>Thermomonosporaceae</taxon>
        <taxon>Actinomadura</taxon>
    </lineage>
</organism>
<dbReference type="Proteomes" id="UP000183413">
    <property type="component" value="Unassembled WGS sequence"/>
</dbReference>
<dbReference type="AlphaFoldDB" id="A0A1I5FFG9"/>
<dbReference type="InParanoid" id="A0A1I5FFG9"/>
<dbReference type="RefSeq" id="WP_075021269.1">
    <property type="nucleotide sequence ID" value="NZ_FOVH01000004.1"/>
</dbReference>
<protein>
    <submittedName>
        <fullName evidence="2">Helix-turn-helix domain-containing protein</fullName>
    </submittedName>
</protein>
<evidence type="ECO:0000313" key="2">
    <source>
        <dbReference type="EMBL" id="SFO22490.1"/>
    </source>
</evidence>
<feature type="domain" description="HTH cro/C1-type" evidence="1">
    <location>
        <begin position="14"/>
        <end position="67"/>
    </location>
</feature>
<evidence type="ECO:0000259" key="1">
    <source>
        <dbReference type="PROSITE" id="PS50943"/>
    </source>
</evidence>
<name>A0A1I5FFG9_9ACTN</name>
<dbReference type="PROSITE" id="PS50943">
    <property type="entry name" value="HTH_CROC1"/>
    <property type="match status" value="1"/>
</dbReference>
<dbReference type="InterPro" id="IPR010982">
    <property type="entry name" value="Lambda_DNA-bd_dom_sf"/>
</dbReference>
<keyword evidence="3" id="KW-1185">Reference proteome</keyword>
<dbReference type="InterPro" id="IPR001387">
    <property type="entry name" value="Cro/C1-type_HTH"/>
</dbReference>
<dbReference type="GO" id="GO:0003677">
    <property type="term" value="F:DNA binding"/>
    <property type="evidence" value="ECO:0007669"/>
    <property type="project" value="InterPro"/>
</dbReference>
<dbReference type="EMBL" id="FOVH01000004">
    <property type="protein sequence ID" value="SFO22490.1"/>
    <property type="molecule type" value="Genomic_DNA"/>
</dbReference>
<dbReference type="SUPFAM" id="SSF47413">
    <property type="entry name" value="lambda repressor-like DNA-binding domains"/>
    <property type="match status" value="1"/>
</dbReference>
<accession>A0A1I5FFG9</accession>
<dbReference type="SMART" id="SM00530">
    <property type="entry name" value="HTH_XRE"/>
    <property type="match status" value="1"/>
</dbReference>
<dbReference type="Pfam" id="PF19054">
    <property type="entry name" value="DUF5753"/>
    <property type="match status" value="1"/>
</dbReference>
<dbReference type="CDD" id="cd00093">
    <property type="entry name" value="HTH_XRE"/>
    <property type="match status" value="1"/>
</dbReference>
<dbReference type="STRING" id="1993.SAMN04489713_104581"/>
<sequence>MSENRARIFFGTELRRMRERAGLTGRELADALGCTPQWISIMESGRKVSEQSAEDLDTYFKTDGHFHRHWKLINDVELQTFLPPGFTEYSGREKRASAIRVFSALLINGLFQSEQYARSVLGADRAAGAEELVAQRMERQTLLQRDPPPFVCFTVDETVLHRAVGGPEVLRGQLEFLLELDERPNVMINVVPQSVGYHAGLGGSFTILSCDGSDMAYSESAGVGTLIQQPDRVAGFALRWEMLRSHALPVAESRAVIRTVLESL</sequence>
<reference evidence="2 3" key="1">
    <citation type="submission" date="2016-10" db="EMBL/GenBank/DDBJ databases">
        <authorList>
            <person name="de Groot N.N."/>
        </authorList>
    </citation>
    <scope>NUCLEOTIDE SEQUENCE [LARGE SCALE GENOMIC DNA]</scope>
    <source>
        <strain evidence="2 3">DSM 43067</strain>
    </source>
</reference>
<evidence type="ECO:0000313" key="3">
    <source>
        <dbReference type="Proteomes" id="UP000183413"/>
    </source>
</evidence>
<dbReference type="Pfam" id="PF13560">
    <property type="entry name" value="HTH_31"/>
    <property type="match status" value="1"/>
</dbReference>
<dbReference type="Gene3D" id="1.10.260.40">
    <property type="entry name" value="lambda repressor-like DNA-binding domains"/>
    <property type="match status" value="1"/>
</dbReference>
<gene>
    <name evidence="2" type="ORF">SAMN04489713_104581</name>
</gene>